<dbReference type="PROSITE" id="PS51384">
    <property type="entry name" value="FAD_FR"/>
    <property type="match status" value="1"/>
</dbReference>
<evidence type="ECO:0000256" key="6">
    <source>
        <dbReference type="ARBA" id="ARBA00023136"/>
    </source>
</evidence>
<evidence type="ECO:0000256" key="2">
    <source>
        <dbReference type="ARBA" id="ARBA00022692"/>
    </source>
</evidence>
<dbReference type="PANTHER" id="PTHR11972:SF200">
    <property type="entry name" value="FAD-BINDING FR-TYPE DOMAIN-CONTAINING PROTEIN"/>
    <property type="match status" value="1"/>
</dbReference>
<proteinExistence type="predicted"/>
<dbReference type="Pfam" id="PF08030">
    <property type="entry name" value="NAD_binding_6"/>
    <property type="match status" value="1"/>
</dbReference>
<feature type="transmembrane region" description="Helical" evidence="7">
    <location>
        <begin position="203"/>
        <end position="221"/>
    </location>
</feature>
<keyword evidence="3" id="KW-0813">Transport</keyword>
<sequence>MDHDHHMMAMAMDHTGMDHGDGGMDHGDHTMPMVKCAMNMLWNTQIIDTCIVFRSWHISSHAFFLGSCIAIVGLGVLYEYLRAFQKSLDIRIALALLAEGKGKARARSVSRSGRSSPDEDAGLLSGRRMFKIATGGTPVPFLLRLLRAGLYGATVFLSFFLMLVFMTYNAYLILATVLGAALGHFIFGGTIDIEKVLGDESSGVAVFTILCVIVVSSVSPLRRYWYSAFLVIHYLTFPAFLILISWHTMYAVPWVFPPLALYGADLFLRFIRWRVVVGRIEAKGQGSAALSLIRIPLAAGGWQAGQHVQVRVVFGRRTLESHPLTICCAPPGQSCLTGPDGAPLGMLLGVRACGDWSRSLHRWALQPDFVLDPEGDVEAQAMQKLVGEEEQELAGRDIRLVLEGPHGGPTLRPDDYESVLMFAGGSGVTFTLGVLDGLVARAVPLGTPLAPQPTTTRVVWCWCVRSFGAINWFAPQLLQIATRAAHPSSPLRLRIRIFVTCLCDPEAVPRIPGSTVTEARPSVKDVLATLLDPQVVDEFDCCCSPAADSERSSIDAASEASTCGVRTTRTPAVSHTEGEEEVLVLGDRTRRQPHAGVAVFAAGPSSLIREASNATASANLSAVGMRAGGVELVPRLSRCERSTVSHDNVYVRIFVVGLASRMISTPDDEKKGFQGSQSLFRLTSSR</sequence>
<dbReference type="InterPro" id="IPR039261">
    <property type="entry name" value="FNR_nucleotide-bd"/>
</dbReference>
<dbReference type="Pfam" id="PF04145">
    <property type="entry name" value="Ctr"/>
    <property type="match status" value="1"/>
</dbReference>
<feature type="transmembrane region" description="Helical" evidence="7">
    <location>
        <begin position="228"/>
        <end position="246"/>
    </location>
</feature>
<dbReference type="EMBL" id="DF842131">
    <property type="protein sequence ID" value="GAT46029.1"/>
    <property type="molecule type" value="Genomic_DNA"/>
</dbReference>
<evidence type="ECO:0000259" key="8">
    <source>
        <dbReference type="PROSITE" id="PS51384"/>
    </source>
</evidence>
<evidence type="ECO:0000256" key="4">
    <source>
        <dbReference type="ARBA" id="ARBA00022989"/>
    </source>
</evidence>
<dbReference type="SUPFAM" id="SSF52343">
    <property type="entry name" value="Ferredoxin reductase-like, C-terminal NADP-linked domain"/>
    <property type="match status" value="1"/>
</dbReference>
<dbReference type="PANTHER" id="PTHR11972">
    <property type="entry name" value="NADPH OXIDASE"/>
    <property type="match status" value="1"/>
</dbReference>
<dbReference type="InterPro" id="IPR007274">
    <property type="entry name" value="Cop_transporter"/>
</dbReference>
<evidence type="ECO:0000313" key="10">
    <source>
        <dbReference type="Proteomes" id="UP000815677"/>
    </source>
</evidence>
<keyword evidence="4 7" id="KW-1133">Transmembrane helix</keyword>
<keyword evidence="3" id="KW-0249">Electron transport</keyword>
<evidence type="ECO:0000256" key="3">
    <source>
        <dbReference type="ARBA" id="ARBA00022982"/>
    </source>
</evidence>
<keyword evidence="2 7" id="KW-0812">Transmembrane</keyword>
<dbReference type="CDD" id="cd06186">
    <property type="entry name" value="NOX_Duox_like_FAD_NADP"/>
    <property type="match status" value="1"/>
</dbReference>
<organism evidence="9 10">
    <name type="scientific">Mycena chlorophos</name>
    <name type="common">Agaric fungus</name>
    <name type="synonym">Agaricus chlorophos</name>
    <dbReference type="NCBI Taxonomy" id="658473"/>
    <lineage>
        <taxon>Eukaryota</taxon>
        <taxon>Fungi</taxon>
        <taxon>Dikarya</taxon>
        <taxon>Basidiomycota</taxon>
        <taxon>Agaricomycotina</taxon>
        <taxon>Agaricomycetes</taxon>
        <taxon>Agaricomycetidae</taxon>
        <taxon>Agaricales</taxon>
        <taxon>Marasmiineae</taxon>
        <taxon>Mycenaceae</taxon>
        <taxon>Mycena</taxon>
    </lineage>
</organism>
<dbReference type="InterPro" id="IPR017927">
    <property type="entry name" value="FAD-bd_FR_type"/>
</dbReference>
<evidence type="ECO:0000256" key="7">
    <source>
        <dbReference type="SAM" id="Phobius"/>
    </source>
</evidence>
<evidence type="ECO:0000256" key="1">
    <source>
        <dbReference type="ARBA" id="ARBA00004370"/>
    </source>
</evidence>
<keyword evidence="10" id="KW-1185">Reference proteome</keyword>
<comment type="subcellular location">
    <subcellularLocation>
        <location evidence="1">Membrane</location>
    </subcellularLocation>
</comment>
<feature type="transmembrane region" description="Helical" evidence="7">
    <location>
        <begin position="172"/>
        <end position="191"/>
    </location>
</feature>
<feature type="domain" description="FAD-binding FR-type" evidence="8">
    <location>
        <begin position="268"/>
        <end position="412"/>
    </location>
</feature>
<evidence type="ECO:0000313" key="9">
    <source>
        <dbReference type="EMBL" id="GAT46029.1"/>
    </source>
</evidence>
<keyword evidence="6 7" id="KW-0472">Membrane</keyword>
<dbReference type="InterPro" id="IPR050369">
    <property type="entry name" value="RBOH/FRE"/>
</dbReference>
<dbReference type="Proteomes" id="UP000815677">
    <property type="component" value="Unassembled WGS sequence"/>
</dbReference>
<evidence type="ECO:0000256" key="5">
    <source>
        <dbReference type="ARBA" id="ARBA00023002"/>
    </source>
</evidence>
<keyword evidence="5" id="KW-0560">Oxidoreductase</keyword>
<accession>A0ABQ0L6H8</accession>
<feature type="transmembrane region" description="Helical" evidence="7">
    <location>
        <begin position="148"/>
        <end position="165"/>
    </location>
</feature>
<dbReference type="Gene3D" id="3.40.50.80">
    <property type="entry name" value="Nucleotide-binding domain of ferredoxin-NADP reductase (FNR) module"/>
    <property type="match status" value="1"/>
</dbReference>
<reference evidence="9" key="1">
    <citation type="submission" date="2014-09" db="EMBL/GenBank/DDBJ databases">
        <title>Genome sequence of the luminous mushroom Mycena chlorophos for searching fungal bioluminescence genes.</title>
        <authorList>
            <person name="Tanaka Y."/>
            <person name="Kasuga D."/>
            <person name="Oba Y."/>
            <person name="Hase S."/>
            <person name="Sato K."/>
            <person name="Oba Y."/>
            <person name="Sakakibara Y."/>
        </authorList>
    </citation>
    <scope>NUCLEOTIDE SEQUENCE</scope>
</reference>
<name>A0ABQ0L6H8_MYCCL</name>
<feature type="transmembrane region" description="Helical" evidence="7">
    <location>
        <begin position="62"/>
        <end position="81"/>
    </location>
</feature>
<gene>
    <name evidence="9" type="ORF">MCHLO_03573</name>
</gene>
<dbReference type="InterPro" id="IPR013121">
    <property type="entry name" value="Fe_red_NAD-bd_6"/>
</dbReference>
<protein>
    <recommendedName>
        <fullName evidence="8">FAD-binding FR-type domain-containing protein</fullName>
    </recommendedName>
</protein>